<keyword evidence="3" id="KW-1185">Reference proteome</keyword>
<accession>A0A7X3C309</accession>
<feature type="signal peptide" evidence="1">
    <location>
        <begin position="1"/>
        <end position="26"/>
    </location>
</feature>
<reference evidence="2 3" key="1">
    <citation type="submission" date="2019-11" db="EMBL/GenBank/DDBJ databases">
        <title>Lactobacillus sp. nov. CRM56-3, isolated from fermented tea leaves.</title>
        <authorList>
            <person name="Phuengjayaem S."/>
            <person name="Tanasupawat S."/>
        </authorList>
    </citation>
    <scope>NUCLEOTIDE SEQUENCE [LARGE SCALE GENOMIC DNA]</scope>
    <source>
        <strain evidence="2 3">CRM56-3</strain>
    </source>
</reference>
<keyword evidence="1" id="KW-0732">Signal</keyword>
<comment type="caution">
    <text evidence="2">The sequence shown here is derived from an EMBL/GenBank/DDBJ whole genome shotgun (WGS) entry which is preliminary data.</text>
</comment>
<protein>
    <recommendedName>
        <fullName evidence="4">Extracellular protein</fullName>
    </recommendedName>
</protein>
<feature type="chain" id="PRO_5038709743" description="Extracellular protein" evidence="1">
    <location>
        <begin position="27"/>
        <end position="201"/>
    </location>
</feature>
<evidence type="ECO:0000256" key="1">
    <source>
        <dbReference type="SAM" id="SignalP"/>
    </source>
</evidence>
<evidence type="ECO:0000313" key="3">
    <source>
        <dbReference type="Proteomes" id="UP000466388"/>
    </source>
</evidence>
<gene>
    <name evidence="2" type="ORF">GM612_03800</name>
</gene>
<name>A0A7X3C309_9LACO</name>
<proteinExistence type="predicted"/>
<dbReference type="AlphaFoldDB" id="A0A7X3C309"/>
<sequence>MKKWLKICLAVFALMLGSTTISTVNAHASSFSYFGSNGTKTYRHKVISYQKYTLNKTFYNSNLDVGDTSTGGVKNGKIQLYHLYVFHVSPKVSRYQTWIKITGHVYNYDNAPTNNVWGATNMNVITKKYVLRIQDSTSAGYTFSESTSKSPILFSKAGLAPGEDEGFQLLAHSKTATNRLGQTTITLFMVGHYKNLKLNLK</sequence>
<dbReference type="RefSeq" id="WP_155431058.1">
    <property type="nucleotide sequence ID" value="NZ_WNJO01000003.1"/>
</dbReference>
<dbReference type="Proteomes" id="UP000466388">
    <property type="component" value="Unassembled WGS sequence"/>
</dbReference>
<organism evidence="2 3">
    <name type="scientific">Secundilactobacillus folii</name>
    <dbReference type="NCBI Taxonomy" id="2678357"/>
    <lineage>
        <taxon>Bacteria</taxon>
        <taxon>Bacillati</taxon>
        <taxon>Bacillota</taxon>
        <taxon>Bacilli</taxon>
        <taxon>Lactobacillales</taxon>
        <taxon>Lactobacillaceae</taxon>
        <taxon>Secundilactobacillus</taxon>
    </lineage>
</organism>
<evidence type="ECO:0008006" key="4">
    <source>
        <dbReference type="Google" id="ProtNLM"/>
    </source>
</evidence>
<evidence type="ECO:0000313" key="2">
    <source>
        <dbReference type="EMBL" id="MTV81779.1"/>
    </source>
</evidence>
<dbReference type="EMBL" id="WNJO01000003">
    <property type="protein sequence ID" value="MTV81779.1"/>
    <property type="molecule type" value="Genomic_DNA"/>
</dbReference>